<evidence type="ECO:0000256" key="3">
    <source>
        <dbReference type="ARBA" id="ARBA00022692"/>
    </source>
</evidence>
<dbReference type="KEGG" id="pstg:E8M01_20700"/>
<feature type="transmembrane region" description="Helical" evidence="6">
    <location>
        <begin position="262"/>
        <end position="286"/>
    </location>
</feature>
<proteinExistence type="predicted"/>
<evidence type="ECO:0000313" key="7">
    <source>
        <dbReference type="EMBL" id="QCI66432.1"/>
    </source>
</evidence>
<feature type="transmembrane region" description="Helical" evidence="6">
    <location>
        <begin position="20"/>
        <end position="40"/>
    </location>
</feature>
<evidence type="ECO:0000313" key="8">
    <source>
        <dbReference type="Proteomes" id="UP000298781"/>
    </source>
</evidence>
<dbReference type="InterPro" id="IPR043428">
    <property type="entry name" value="LivM-like"/>
</dbReference>
<dbReference type="InterPro" id="IPR001851">
    <property type="entry name" value="ABC_transp_permease"/>
</dbReference>
<dbReference type="GO" id="GO:0005886">
    <property type="term" value="C:plasma membrane"/>
    <property type="evidence" value="ECO:0007669"/>
    <property type="project" value="UniProtKB-SubCell"/>
</dbReference>
<dbReference type="GO" id="GO:0015658">
    <property type="term" value="F:branched-chain amino acid transmembrane transporter activity"/>
    <property type="evidence" value="ECO:0007669"/>
    <property type="project" value="InterPro"/>
</dbReference>
<feature type="transmembrane region" description="Helical" evidence="6">
    <location>
        <begin position="49"/>
        <end position="69"/>
    </location>
</feature>
<comment type="subcellular location">
    <subcellularLocation>
        <location evidence="1">Cell membrane</location>
        <topology evidence="1">Multi-pass membrane protein</topology>
    </subcellularLocation>
</comment>
<dbReference type="RefSeq" id="WP_136961875.1">
    <property type="nucleotide sequence ID" value="NZ_CP039690.1"/>
</dbReference>
<evidence type="ECO:0000256" key="5">
    <source>
        <dbReference type="ARBA" id="ARBA00023136"/>
    </source>
</evidence>
<name>A0A4D7BEN8_9HYPH</name>
<gene>
    <name evidence="7" type="ORF">E8M01_20700</name>
</gene>
<dbReference type="CDD" id="cd06581">
    <property type="entry name" value="TM_PBP1_LivM_like"/>
    <property type="match status" value="1"/>
</dbReference>
<reference evidence="7 8" key="1">
    <citation type="submission" date="2019-04" db="EMBL/GenBank/DDBJ databases">
        <title>Phreatobacter aquaticus sp. nov.</title>
        <authorList>
            <person name="Choi A."/>
        </authorList>
    </citation>
    <scope>NUCLEOTIDE SEQUENCE [LARGE SCALE GENOMIC DNA]</scope>
    <source>
        <strain evidence="7 8">KCTC 52518</strain>
    </source>
</reference>
<feature type="transmembrane region" description="Helical" evidence="6">
    <location>
        <begin position="100"/>
        <end position="122"/>
    </location>
</feature>
<dbReference type="Proteomes" id="UP000298781">
    <property type="component" value="Chromosome"/>
</dbReference>
<dbReference type="PANTHER" id="PTHR30482">
    <property type="entry name" value="HIGH-AFFINITY BRANCHED-CHAIN AMINO ACID TRANSPORT SYSTEM PERMEASE"/>
    <property type="match status" value="1"/>
</dbReference>
<feature type="transmembrane region" description="Helical" evidence="6">
    <location>
        <begin position="128"/>
        <end position="151"/>
    </location>
</feature>
<dbReference type="OrthoDB" id="9804361at2"/>
<dbReference type="AlphaFoldDB" id="A0A4D7BEN8"/>
<evidence type="ECO:0000256" key="2">
    <source>
        <dbReference type="ARBA" id="ARBA00022475"/>
    </source>
</evidence>
<keyword evidence="4 6" id="KW-1133">Transmembrane helix</keyword>
<protein>
    <submittedName>
        <fullName evidence="7">Branched-chain amino acid ABC transporter permease</fullName>
    </submittedName>
</protein>
<feature type="transmembrane region" description="Helical" evidence="6">
    <location>
        <begin position="176"/>
        <end position="195"/>
    </location>
</feature>
<accession>A0A4D7BEN8</accession>
<evidence type="ECO:0000256" key="4">
    <source>
        <dbReference type="ARBA" id="ARBA00022989"/>
    </source>
</evidence>
<feature type="transmembrane region" description="Helical" evidence="6">
    <location>
        <begin position="298"/>
        <end position="321"/>
    </location>
</feature>
<sequence length="327" mass="34783">MTDVSPLASSTPAPALGWDWKRLAIPLVLFAGLAVMPLIFPGDRYTLSLITRAMIFGIAALSLDLILGYGALISFGHAAFMGLGGYAAAILMFHGTGEALVAFPVAIATGALFALVTGAISLKTRGVYFIMITLAFAQMAFFTATSLSAYGGDDGLRMAQRNVVAGARLLQNDTNFYFVVLGLLIACYLLLRTIVGSRFGRILKGAKENERRMRALGFDPFRYRLTAYVIAGGICALSGALFANLGLFVAPAYMTWPRSGELIAMVVLGGTGTLHGAIIGAIGIIIVEEWLAEITQHWKAIFGPLVVLVAIFARGGIIRLIDRGTGR</sequence>
<organism evidence="7 8">
    <name type="scientific">Phreatobacter stygius</name>
    <dbReference type="NCBI Taxonomy" id="1940610"/>
    <lineage>
        <taxon>Bacteria</taxon>
        <taxon>Pseudomonadati</taxon>
        <taxon>Pseudomonadota</taxon>
        <taxon>Alphaproteobacteria</taxon>
        <taxon>Hyphomicrobiales</taxon>
        <taxon>Phreatobacteraceae</taxon>
        <taxon>Phreatobacter</taxon>
    </lineage>
</organism>
<keyword evidence="3 6" id="KW-0812">Transmembrane</keyword>
<evidence type="ECO:0000256" key="6">
    <source>
        <dbReference type="SAM" id="Phobius"/>
    </source>
</evidence>
<keyword evidence="8" id="KW-1185">Reference proteome</keyword>
<dbReference type="EMBL" id="CP039690">
    <property type="protein sequence ID" value="QCI66432.1"/>
    <property type="molecule type" value="Genomic_DNA"/>
</dbReference>
<keyword evidence="2" id="KW-1003">Cell membrane</keyword>
<keyword evidence="5 6" id="KW-0472">Membrane</keyword>
<evidence type="ECO:0000256" key="1">
    <source>
        <dbReference type="ARBA" id="ARBA00004651"/>
    </source>
</evidence>
<feature type="transmembrane region" description="Helical" evidence="6">
    <location>
        <begin position="225"/>
        <end position="250"/>
    </location>
</feature>
<dbReference type="PANTHER" id="PTHR30482:SF17">
    <property type="entry name" value="ABC TRANSPORTER ATP-BINDING PROTEIN"/>
    <property type="match status" value="1"/>
</dbReference>
<dbReference type="Pfam" id="PF02653">
    <property type="entry name" value="BPD_transp_2"/>
    <property type="match status" value="1"/>
</dbReference>